<gene>
    <name evidence="1" type="ORF">NCTC12993_05374</name>
</gene>
<dbReference type="Pfam" id="PF05935">
    <property type="entry name" value="Arylsulfotrans"/>
    <property type="match status" value="1"/>
</dbReference>
<dbReference type="InterPro" id="IPR010262">
    <property type="entry name" value="Arylsulfotransferase_bact"/>
</dbReference>
<reference evidence="1 2" key="1">
    <citation type="submission" date="2019-03" db="EMBL/GenBank/DDBJ databases">
        <authorList>
            <consortium name="Pathogen Informatics"/>
        </authorList>
    </citation>
    <scope>NUCLEOTIDE SEQUENCE [LARGE SCALE GENOMIC DNA]</scope>
    <source>
        <strain evidence="1 2">NCTC12993</strain>
    </source>
</reference>
<dbReference type="EMBL" id="CAADJD010000023">
    <property type="protein sequence ID" value="VFS76219.1"/>
    <property type="molecule type" value="Genomic_DNA"/>
</dbReference>
<evidence type="ECO:0000313" key="2">
    <source>
        <dbReference type="Proteomes" id="UP000401081"/>
    </source>
</evidence>
<keyword evidence="1" id="KW-0808">Transferase</keyword>
<dbReference type="PANTHER" id="PTHR35340">
    <property type="entry name" value="PQQ ENZYME REPEAT PROTEIN-RELATED"/>
    <property type="match status" value="1"/>
</dbReference>
<dbReference type="InterPro" id="IPR053143">
    <property type="entry name" value="Arylsulfate_ST"/>
</dbReference>
<dbReference type="AlphaFoldDB" id="A0A485C698"/>
<organism evidence="1 2">
    <name type="scientific">Kluyvera cryocrescens</name>
    <name type="common">Kluyvera citrophila</name>
    <dbReference type="NCBI Taxonomy" id="580"/>
    <lineage>
        <taxon>Bacteria</taxon>
        <taxon>Pseudomonadati</taxon>
        <taxon>Pseudomonadota</taxon>
        <taxon>Gammaproteobacteria</taxon>
        <taxon>Enterobacterales</taxon>
        <taxon>Enterobacteriaceae</taxon>
        <taxon>Kluyvera</taxon>
    </lineage>
</organism>
<proteinExistence type="predicted"/>
<evidence type="ECO:0000313" key="1">
    <source>
        <dbReference type="EMBL" id="VFS76219.1"/>
    </source>
</evidence>
<keyword evidence="2" id="KW-1185">Reference proteome</keyword>
<dbReference type="PANTHER" id="PTHR35340:SF10">
    <property type="entry name" value="CYTOPLASMIC PROTEIN"/>
    <property type="match status" value="1"/>
</dbReference>
<dbReference type="Proteomes" id="UP000401081">
    <property type="component" value="Unassembled WGS sequence"/>
</dbReference>
<dbReference type="GO" id="GO:0004062">
    <property type="term" value="F:aryl sulfotransferase activity"/>
    <property type="evidence" value="ECO:0007669"/>
    <property type="project" value="InterPro"/>
</dbReference>
<protein>
    <submittedName>
        <fullName evidence="1">Arylsulfotransferase (ASST)</fullName>
    </submittedName>
</protein>
<sequence length="386" mass="43704">MGIDSSSNIRWLLTGDYVNTEWSDIERLSNGNFLLSFGFFELREVDILGCCVRQTMLNSRMHHDWYELDNGQLLITTEDPEHPNNYVMDVTAVINYPESAENVSEFRLREVLDVSRLAVPNVNAQGATDEKDWFHNNRSIYDPSTDSVIISGRHQDTILSVVSSAGALDHKLAIDDINWIMGPHDNWADTYQSKLLTPLDSEGSIISDKAANLDFWNWGQHSVTLPVDQPAEAGLTDIIIFNNGNYRSYAAALQVPAAENYSECSRYRIDTNAMTIQRTWTFGHEMGSLRYGSYVGSVRDYDTTYLVNHGGICLDDAGINVGTHWGDPDNDGTVATINPTVCVYEVLKETREVIWAMEFSWQDYPYFIFYNFKAIRATMYPSAIYG</sequence>
<accession>A0A485C698</accession>
<name>A0A485C698_KLUCR</name>